<evidence type="ECO:0000313" key="9">
    <source>
        <dbReference type="Proteomes" id="UP000886885"/>
    </source>
</evidence>
<dbReference type="InterPro" id="IPR043926">
    <property type="entry name" value="ABCG_dom"/>
</dbReference>
<comment type="caution">
    <text evidence="8">The sequence shown here is derived from an EMBL/GenBank/DDBJ whole genome shotgun (WGS) entry which is preliminary data.</text>
</comment>
<keyword evidence="9" id="KW-1185">Reference proteome</keyword>
<feature type="domain" description="ABC transporter family G" evidence="7">
    <location>
        <begin position="145"/>
        <end position="208"/>
    </location>
</feature>
<dbReference type="EMBL" id="JAAWWB010000021">
    <property type="protein sequence ID" value="KAG6756304.1"/>
    <property type="molecule type" value="Genomic_DNA"/>
</dbReference>
<sequence length="231" mass="25930">MGSTQFAGSCKLDHACAMSMHCSLNMWSARIGFVTQDDVLLPQLTVDETLVFAAFLRLPGNISRQQRYARVEMIIKELGLERLFVKELSREERKRTIIDYEILVDPSLLLLDEPTSGLDSTSANRLLEILQGLAKAGRTIITTIHQPSSRMFHMFDKLLLISEGYPLYHRKARESMECFSDLRFIPEIAMNPAEFLLDLATGVNDISVPEDLSAPNGVLDSEKAVINIINS</sequence>
<evidence type="ECO:0000313" key="8">
    <source>
        <dbReference type="EMBL" id="KAG6756304.1"/>
    </source>
</evidence>
<evidence type="ECO:0000256" key="2">
    <source>
        <dbReference type="ARBA" id="ARBA00022448"/>
    </source>
</evidence>
<dbReference type="Pfam" id="PF19055">
    <property type="entry name" value="ABC2_membrane_7"/>
    <property type="match status" value="1"/>
</dbReference>
<evidence type="ECO:0000256" key="1">
    <source>
        <dbReference type="ARBA" id="ARBA00004141"/>
    </source>
</evidence>
<keyword evidence="2" id="KW-0813">Transport</keyword>
<evidence type="ECO:0000259" key="7">
    <source>
        <dbReference type="Pfam" id="PF19055"/>
    </source>
</evidence>
<dbReference type="AlphaFoldDB" id="A0A8X8CJ82"/>
<dbReference type="GO" id="GO:0140359">
    <property type="term" value="F:ABC-type transporter activity"/>
    <property type="evidence" value="ECO:0007669"/>
    <property type="project" value="InterPro"/>
</dbReference>
<feature type="domain" description="ABC transporter" evidence="6">
    <location>
        <begin position="23"/>
        <end position="116"/>
    </location>
</feature>
<dbReference type="PANTHER" id="PTHR48041:SF135">
    <property type="entry name" value="ABC TRANSPORTER G FAMILY MEMBER 26"/>
    <property type="match status" value="1"/>
</dbReference>
<dbReference type="InterPro" id="IPR050352">
    <property type="entry name" value="ABCG_transporters"/>
</dbReference>
<dbReference type="OrthoDB" id="66620at2759"/>
<dbReference type="GO" id="GO:0016020">
    <property type="term" value="C:membrane"/>
    <property type="evidence" value="ECO:0007669"/>
    <property type="project" value="UniProtKB-SubCell"/>
</dbReference>
<reference evidence="8" key="1">
    <citation type="journal article" date="2020" name="bioRxiv">
        <title>Hybrid origin of Populus tomentosa Carr. identified through genome sequencing and phylogenomic analysis.</title>
        <authorList>
            <person name="An X."/>
            <person name="Gao K."/>
            <person name="Chen Z."/>
            <person name="Li J."/>
            <person name="Yang X."/>
            <person name="Yang X."/>
            <person name="Zhou J."/>
            <person name="Guo T."/>
            <person name="Zhao T."/>
            <person name="Huang S."/>
            <person name="Miao D."/>
            <person name="Khan W.U."/>
            <person name="Rao P."/>
            <person name="Ye M."/>
            <person name="Lei B."/>
            <person name="Liao W."/>
            <person name="Wang J."/>
            <person name="Ji L."/>
            <person name="Li Y."/>
            <person name="Guo B."/>
            <person name="Mustafa N.S."/>
            <person name="Li S."/>
            <person name="Yun Q."/>
            <person name="Keller S.R."/>
            <person name="Mao J."/>
            <person name="Zhang R."/>
            <person name="Strauss S.H."/>
        </authorList>
    </citation>
    <scope>NUCLEOTIDE SEQUENCE</scope>
    <source>
        <strain evidence="8">GM15</strain>
        <tissue evidence="8">Leaf</tissue>
    </source>
</reference>
<evidence type="ECO:0000256" key="3">
    <source>
        <dbReference type="ARBA" id="ARBA00022692"/>
    </source>
</evidence>
<proteinExistence type="predicted"/>
<evidence type="ECO:0000259" key="6">
    <source>
        <dbReference type="Pfam" id="PF00005"/>
    </source>
</evidence>
<protein>
    <recommendedName>
        <fullName evidence="10">ABC transporter domain-containing protein</fullName>
    </recommendedName>
</protein>
<dbReference type="PANTHER" id="PTHR48041">
    <property type="entry name" value="ABC TRANSPORTER G FAMILY MEMBER 28"/>
    <property type="match status" value="1"/>
</dbReference>
<dbReference type="Proteomes" id="UP000886885">
    <property type="component" value="Chromosome 11A"/>
</dbReference>
<comment type="subcellular location">
    <subcellularLocation>
        <location evidence="1">Membrane</location>
        <topology evidence="1">Multi-pass membrane protein</topology>
    </subcellularLocation>
</comment>
<name>A0A8X8CJ82_POPTO</name>
<keyword evidence="3" id="KW-0812">Transmembrane</keyword>
<dbReference type="Pfam" id="PF00005">
    <property type="entry name" value="ABC_tran"/>
    <property type="match status" value="1"/>
</dbReference>
<accession>A0A8X8CJ82</accession>
<organism evidence="8 9">
    <name type="scientific">Populus tomentosa</name>
    <name type="common">Chinese white poplar</name>
    <dbReference type="NCBI Taxonomy" id="118781"/>
    <lineage>
        <taxon>Eukaryota</taxon>
        <taxon>Viridiplantae</taxon>
        <taxon>Streptophyta</taxon>
        <taxon>Embryophyta</taxon>
        <taxon>Tracheophyta</taxon>
        <taxon>Spermatophyta</taxon>
        <taxon>Magnoliopsida</taxon>
        <taxon>eudicotyledons</taxon>
        <taxon>Gunneridae</taxon>
        <taxon>Pentapetalae</taxon>
        <taxon>rosids</taxon>
        <taxon>fabids</taxon>
        <taxon>Malpighiales</taxon>
        <taxon>Salicaceae</taxon>
        <taxon>Saliceae</taxon>
        <taxon>Populus</taxon>
    </lineage>
</organism>
<keyword evidence="4" id="KW-1133">Transmembrane helix</keyword>
<keyword evidence="5" id="KW-0472">Membrane</keyword>
<evidence type="ECO:0000256" key="5">
    <source>
        <dbReference type="ARBA" id="ARBA00023136"/>
    </source>
</evidence>
<dbReference type="GO" id="GO:0005524">
    <property type="term" value="F:ATP binding"/>
    <property type="evidence" value="ECO:0007669"/>
    <property type="project" value="InterPro"/>
</dbReference>
<dbReference type="GO" id="GO:0016887">
    <property type="term" value="F:ATP hydrolysis activity"/>
    <property type="evidence" value="ECO:0007669"/>
    <property type="project" value="InterPro"/>
</dbReference>
<dbReference type="InterPro" id="IPR003439">
    <property type="entry name" value="ABC_transporter-like_ATP-bd"/>
</dbReference>
<gene>
    <name evidence="8" type="ORF">POTOM_039731</name>
</gene>
<evidence type="ECO:0000256" key="4">
    <source>
        <dbReference type="ARBA" id="ARBA00022989"/>
    </source>
</evidence>
<evidence type="ECO:0008006" key="10">
    <source>
        <dbReference type="Google" id="ProtNLM"/>
    </source>
</evidence>